<proteinExistence type="predicted"/>
<gene>
    <name evidence="2" type="ORF">Tci_010049</name>
</gene>
<dbReference type="AlphaFoldDB" id="A0A6L2JLZ5"/>
<organism evidence="2">
    <name type="scientific">Tanacetum cinerariifolium</name>
    <name type="common">Dalmatian daisy</name>
    <name type="synonym">Chrysanthemum cinerariifolium</name>
    <dbReference type="NCBI Taxonomy" id="118510"/>
    <lineage>
        <taxon>Eukaryota</taxon>
        <taxon>Viridiplantae</taxon>
        <taxon>Streptophyta</taxon>
        <taxon>Embryophyta</taxon>
        <taxon>Tracheophyta</taxon>
        <taxon>Spermatophyta</taxon>
        <taxon>Magnoliopsida</taxon>
        <taxon>eudicotyledons</taxon>
        <taxon>Gunneridae</taxon>
        <taxon>Pentapetalae</taxon>
        <taxon>asterids</taxon>
        <taxon>campanulids</taxon>
        <taxon>Asterales</taxon>
        <taxon>Asteraceae</taxon>
        <taxon>Asteroideae</taxon>
        <taxon>Anthemideae</taxon>
        <taxon>Anthemidinae</taxon>
        <taxon>Tanacetum</taxon>
    </lineage>
</organism>
<feature type="compositionally biased region" description="Basic residues" evidence="1">
    <location>
        <begin position="87"/>
        <end position="96"/>
    </location>
</feature>
<feature type="region of interest" description="Disordered" evidence="1">
    <location>
        <begin position="408"/>
        <end position="457"/>
    </location>
</feature>
<name>A0A6L2JLZ5_TANCI</name>
<protein>
    <submittedName>
        <fullName evidence="2">Uncharacterized protein</fullName>
    </submittedName>
</protein>
<accession>A0A6L2JLZ5</accession>
<feature type="compositionally biased region" description="Polar residues" evidence="1">
    <location>
        <begin position="448"/>
        <end position="457"/>
    </location>
</feature>
<evidence type="ECO:0000313" key="2">
    <source>
        <dbReference type="EMBL" id="GEU38071.1"/>
    </source>
</evidence>
<reference evidence="2" key="1">
    <citation type="journal article" date="2019" name="Sci. Rep.">
        <title>Draft genome of Tanacetum cinerariifolium, the natural source of mosquito coil.</title>
        <authorList>
            <person name="Yamashiro T."/>
            <person name="Shiraishi A."/>
            <person name="Satake H."/>
            <person name="Nakayama K."/>
        </authorList>
    </citation>
    <scope>NUCLEOTIDE SEQUENCE</scope>
</reference>
<feature type="region of interest" description="Disordered" evidence="1">
    <location>
        <begin position="117"/>
        <end position="173"/>
    </location>
</feature>
<sequence length="554" mass="62798">MINLHTVRDDNLLGTLKFVSKTEDYPIYEAVIPDGMINEDIKLSKEYNTYLDYATGKVPPKKARKFKKLASPRLKTISSSPKEHTQKAKRVKRSAKKTSTTSAAGVVIRDTLDVSVSKKKGPAKANRGKGIELLSEEESDDVNDEYENDADNEEDDSDNYDCDNDDEDYKEEEQYEEFMLTPERNKSDDNDKMYEEGGDDVIKEFSSISSEFTSKLLNLDDLSPDINSLMNTSTVPPLPPSVYPSSHPIIIPQQQTLNSTSTTTYPTTNLTEIPNFASLFKFDQRVSALETKLYEFNQISQFAEAVSSIPGIVDNHLASKLNEEVNVVVQLQSNKLKEEAKAENQEFINQVDTTMKKIIKESTNQPQTSYAVAASLLEFNLKRILIDKMETNKSINRSDIQKNLYNALDEDPFAGPDRGTKRRKSSKVVEPSKSSKSKESKSSSSSKGTQYQYKSSGKSTQAEKLEFKAADIEMNQDQGNKFCHIDDQPDNEWYDYGYLEEIVVRRDDNVLYKFKEGDFPRLNLRDIEDMLLLLVQKKLSKLDVDDQYDLGVAL</sequence>
<comment type="caution">
    <text evidence="2">The sequence shown here is derived from an EMBL/GenBank/DDBJ whole genome shotgun (WGS) entry which is preliminary data.</text>
</comment>
<evidence type="ECO:0000256" key="1">
    <source>
        <dbReference type="SAM" id="MobiDB-lite"/>
    </source>
</evidence>
<feature type="compositionally biased region" description="Acidic residues" evidence="1">
    <location>
        <begin position="134"/>
        <end position="173"/>
    </location>
</feature>
<dbReference type="EMBL" id="BKCJ010001008">
    <property type="protein sequence ID" value="GEU38071.1"/>
    <property type="molecule type" value="Genomic_DNA"/>
</dbReference>
<feature type="region of interest" description="Disordered" evidence="1">
    <location>
        <begin position="72"/>
        <end position="102"/>
    </location>
</feature>